<keyword evidence="2" id="KW-1185">Reference proteome</keyword>
<comment type="caution">
    <text evidence="1">The sequence shown here is derived from an EMBL/GenBank/DDBJ whole genome shotgun (WGS) entry which is preliminary data.</text>
</comment>
<dbReference type="EMBL" id="JARJCW010000012">
    <property type="protein sequence ID" value="KAJ7218427.1"/>
    <property type="molecule type" value="Genomic_DNA"/>
</dbReference>
<evidence type="ECO:0000313" key="1">
    <source>
        <dbReference type="EMBL" id="KAJ7218427.1"/>
    </source>
</evidence>
<feature type="non-terminal residue" evidence="1">
    <location>
        <position position="1"/>
    </location>
</feature>
<reference evidence="1" key="1">
    <citation type="submission" date="2023-03" db="EMBL/GenBank/DDBJ databases">
        <title>Massive genome expansion in bonnet fungi (Mycena s.s.) driven by repeated elements and novel gene families across ecological guilds.</title>
        <authorList>
            <consortium name="Lawrence Berkeley National Laboratory"/>
            <person name="Harder C.B."/>
            <person name="Miyauchi S."/>
            <person name="Viragh M."/>
            <person name="Kuo A."/>
            <person name="Thoen E."/>
            <person name="Andreopoulos B."/>
            <person name="Lu D."/>
            <person name="Skrede I."/>
            <person name="Drula E."/>
            <person name="Henrissat B."/>
            <person name="Morin E."/>
            <person name="Kohler A."/>
            <person name="Barry K."/>
            <person name="LaButti K."/>
            <person name="Morin E."/>
            <person name="Salamov A."/>
            <person name="Lipzen A."/>
            <person name="Mereny Z."/>
            <person name="Hegedus B."/>
            <person name="Baldrian P."/>
            <person name="Stursova M."/>
            <person name="Weitz H."/>
            <person name="Taylor A."/>
            <person name="Grigoriev I.V."/>
            <person name="Nagy L.G."/>
            <person name="Martin F."/>
            <person name="Kauserud H."/>
        </authorList>
    </citation>
    <scope>NUCLEOTIDE SEQUENCE</scope>
    <source>
        <strain evidence="1">9144</strain>
    </source>
</reference>
<organism evidence="1 2">
    <name type="scientific">Mycena pura</name>
    <dbReference type="NCBI Taxonomy" id="153505"/>
    <lineage>
        <taxon>Eukaryota</taxon>
        <taxon>Fungi</taxon>
        <taxon>Dikarya</taxon>
        <taxon>Basidiomycota</taxon>
        <taxon>Agaricomycotina</taxon>
        <taxon>Agaricomycetes</taxon>
        <taxon>Agaricomycetidae</taxon>
        <taxon>Agaricales</taxon>
        <taxon>Marasmiineae</taxon>
        <taxon>Mycenaceae</taxon>
        <taxon>Mycena</taxon>
    </lineage>
</organism>
<protein>
    <submittedName>
        <fullName evidence="1">Uncharacterized protein</fullName>
    </submittedName>
</protein>
<name>A0AAD6VNL3_9AGAR</name>
<dbReference type="Proteomes" id="UP001219525">
    <property type="component" value="Unassembled WGS sequence"/>
</dbReference>
<sequence>VPDHRLALTCLLCGSFRLHGIHRPTTRVPANVQLCRKCGTVDELPEHVFMPCGDRAGI</sequence>
<evidence type="ECO:0000313" key="2">
    <source>
        <dbReference type="Proteomes" id="UP001219525"/>
    </source>
</evidence>
<dbReference type="AlphaFoldDB" id="A0AAD6VNL3"/>
<accession>A0AAD6VNL3</accession>
<proteinExistence type="predicted"/>
<gene>
    <name evidence="1" type="ORF">GGX14DRAFT_356871</name>
</gene>